<evidence type="ECO:0000256" key="2">
    <source>
        <dbReference type="SAM" id="Phobius"/>
    </source>
</evidence>
<evidence type="ECO:0000256" key="1">
    <source>
        <dbReference type="SAM" id="MobiDB-lite"/>
    </source>
</evidence>
<keyword evidence="2" id="KW-0472">Membrane</keyword>
<evidence type="ECO:0000313" key="4">
    <source>
        <dbReference type="Proteomes" id="UP001589698"/>
    </source>
</evidence>
<dbReference type="Proteomes" id="UP001589698">
    <property type="component" value="Unassembled WGS sequence"/>
</dbReference>
<reference evidence="3 4" key="1">
    <citation type="submission" date="2024-09" db="EMBL/GenBank/DDBJ databases">
        <authorList>
            <person name="Sun Q."/>
            <person name="Mori K."/>
        </authorList>
    </citation>
    <scope>NUCLEOTIDE SEQUENCE [LARGE SCALE GENOMIC DNA]</scope>
    <source>
        <strain evidence="3 4">CCM 8654</strain>
    </source>
</reference>
<protein>
    <submittedName>
        <fullName evidence="3">CbtA family protein</fullName>
    </submittedName>
</protein>
<name>A0ABV6E0C3_9ACTN</name>
<dbReference type="Pfam" id="PF09490">
    <property type="entry name" value="CbtA"/>
    <property type="match status" value="1"/>
</dbReference>
<feature type="transmembrane region" description="Helical" evidence="2">
    <location>
        <begin position="229"/>
        <end position="249"/>
    </location>
</feature>
<dbReference type="InterPro" id="IPR012666">
    <property type="entry name" value="CbtA_put"/>
</dbReference>
<keyword evidence="2" id="KW-1133">Transmembrane helix</keyword>
<sequence>MTTRTFLVHGLLAGLLAGVVAFVVAYTVGEPQVDRAIALEEAASAPASSTDGHSHEHSHDTSGASAGHSHGDEAEVSRSTQSTWGLATGTLAIGVVLGGFSGLVAALGLGRLGRLRPAGSTALVVLLGAVAFSLVPFLKYPATPPAVGSGETIDSRTALYFGFVAVSVLAIVAAVEVARIAARRSSGVPGVLAGAAAYVVVVAVAALAFPKVDELGAFPASVLWDFRVSSLLTLLTMWAVIGAALTALVDRTWRRHDAREAQRAFAAAL</sequence>
<feature type="transmembrane region" description="Helical" evidence="2">
    <location>
        <begin position="121"/>
        <end position="138"/>
    </location>
</feature>
<keyword evidence="4" id="KW-1185">Reference proteome</keyword>
<proteinExistence type="predicted"/>
<keyword evidence="2" id="KW-0812">Transmembrane</keyword>
<feature type="region of interest" description="Disordered" evidence="1">
    <location>
        <begin position="44"/>
        <end position="79"/>
    </location>
</feature>
<feature type="transmembrane region" description="Helical" evidence="2">
    <location>
        <begin position="158"/>
        <end position="178"/>
    </location>
</feature>
<organism evidence="3 4">
    <name type="scientific">Nocardioides zeicaulis</name>
    <dbReference type="NCBI Taxonomy" id="1776857"/>
    <lineage>
        <taxon>Bacteria</taxon>
        <taxon>Bacillati</taxon>
        <taxon>Actinomycetota</taxon>
        <taxon>Actinomycetes</taxon>
        <taxon>Propionibacteriales</taxon>
        <taxon>Nocardioidaceae</taxon>
        <taxon>Nocardioides</taxon>
    </lineage>
</organism>
<dbReference type="RefSeq" id="WP_378518094.1">
    <property type="nucleotide sequence ID" value="NZ_CBCSDI010000019.1"/>
</dbReference>
<comment type="caution">
    <text evidence="3">The sequence shown here is derived from an EMBL/GenBank/DDBJ whole genome shotgun (WGS) entry which is preliminary data.</text>
</comment>
<feature type="transmembrane region" description="Helical" evidence="2">
    <location>
        <begin position="84"/>
        <end position="109"/>
    </location>
</feature>
<dbReference type="EMBL" id="JBHLXH010000001">
    <property type="protein sequence ID" value="MFC0222442.1"/>
    <property type="molecule type" value="Genomic_DNA"/>
</dbReference>
<feature type="transmembrane region" description="Helical" evidence="2">
    <location>
        <begin position="190"/>
        <end position="209"/>
    </location>
</feature>
<gene>
    <name evidence="3" type="ORF">ACFFJG_08115</name>
</gene>
<evidence type="ECO:0000313" key="3">
    <source>
        <dbReference type="EMBL" id="MFC0222442.1"/>
    </source>
</evidence>
<accession>A0ABV6E0C3</accession>